<dbReference type="Gene3D" id="3.40.1030.10">
    <property type="entry name" value="Nucleoside phosphorylase/phosphoribosyltransferase catalytic domain"/>
    <property type="match status" value="1"/>
</dbReference>
<organism evidence="13 14">
    <name type="scientific">Kineothrix alysoides</name>
    <dbReference type="NCBI Taxonomy" id="1469948"/>
    <lineage>
        <taxon>Bacteria</taxon>
        <taxon>Bacillati</taxon>
        <taxon>Bacillota</taxon>
        <taxon>Clostridia</taxon>
        <taxon>Lachnospirales</taxon>
        <taxon>Lachnospiraceae</taxon>
        <taxon>Kineothrix</taxon>
    </lineage>
</organism>
<evidence type="ECO:0000313" key="13">
    <source>
        <dbReference type="EMBL" id="TCL59886.1"/>
    </source>
</evidence>
<evidence type="ECO:0000259" key="12">
    <source>
        <dbReference type="PROSITE" id="PS50881"/>
    </source>
</evidence>
<dbReference type="InterPro" id="IPR000312">
    <property type="entry name" value="Glycosyl_Trfase_fam3"/>
</dbReference>
<dbReference type="GO" id="GO:0003735">
    <property type="term" value="F:structural constituent of ribosome"/>
    <property type="evidence" value="ECO:0007669"/>
    <property type="project" value="UniProtKB-UniRule"/>
</dbReference>
<dbReference type="Pfam" id="PF02885">
    <property type="entry name" value="Glycos_trans_3N"/>
    <property type="match status" value="1"/>
</dbReference>
<dbReference type="PANTHER" id="PTHR10515">
    <property type="entry name" value="THYMIDINE PHOSPHORYLASE"/>
    <property type="match status" value="1"/>
</dbReference>
<dbReference type="InterPro" id="IPR013810">
    <property type="entry name" value="Ribosomal_uS5_N"/>
</dbReference>
<name>A0A4R1R389_9FIRM</name>
<dbReference type="PROSITE" id="PS50881">
    <property type="entry name" value="S5_DSRBD"/>
    <property type="match status" value="1"/>
</dbReference>
<accession>A0A4R1R389</accession>
<dbReference type="GO" id="GO:0004645">
    <property type="term" value="F:1,4-alpha-oligoglucan phosphorylase activity"/>
    <property type="evidence" value="ECO:0007669"/>
    <property type="project" value="InterPro"/>
</dbReference>
<dbReference type="GO" id="GO:0005840">
    <property type="term" value="C:ribosome"/>
    <property type="evidence" value="ECO:0007669"/>
    <property type="project" value="UniProtKB-KW"/>
</dbReference>
<keyword evidence="7" id="KW-0328">Glycosyltransferase</keyword>
<dbReference type="NCBIfam" id="NF004490">
    <property type="entry name" value="PRK05820.1"/>
    <property type="match status" value="1"/>
</dbReference>
<protein>
    <recommendedName>
        <fullName evidence="6">Pyrimidine-nucleoside phosphorylase</fullName>
        <ecNumber evidence="5">2.4.2.2</ecNumber>
    </recommendedName>
</protein>
<dbReference type="PIRSF" id="PIRSF000478">
    <property type="entry name" value="TP_PyNP"/>
    <property type="match status" value="1"/>
</dbReference>
<feature type="domain" description="S5 DRBM" evidence="12">
    <location>
        <begin position="208"/>
        <end position="271"/>
    </location>
</feature>
<sequence length="434" mass="46501">MRMYDLIMKKRNGGKLAKEEIEYMVSGFTGGQIPDYQMSAMMMAIYFMGMDKEETLHLTMAMANSGDMLDLSQIDGIKVDKHSTGGVGDKTSLALTPMVAACGIRVAKMSGRGLGHTGGTIDKLESFEGFSTGISERQFIDNVNKIGIAIMGQTADLAPADKKLYGLRDVTATVDNMSLIASSIMSKKLASGADAIVLDVKTGSGAFMKEEEDAFSLAKEMVELGKNAGRKAVAVVSDMDQPLGYAVGNSLEVKEAIDTLKGNGPADFLELCLTLGSYMVELGGLAADEKEARKMLEQTIADGSALKKLAQFIEAQGGDSKAVYDTDLLPKAEFIEEIASPKEGYIEKIVCDEIGICSLLLGGGRETKESDIDLSVGLVLEKKVGDYVKAGEPLAIIHGNNKDKMKAAKERFIGAYSFSDSPVEKQPFIKGIIR</sequence>
<gene>
    <name evidence="13" type="ORF">EDD76_10375</name>
</gene>
<dbReference type="EMBL" id="SLUO01000003">
    <property type="protein sequence ID" value="TCL59886.1"/>
    <property type="molecule type" value="Genomic_DNA"/>
</dbReference>
<evidence type="ECO:0000256" key="6">
    <source>
        <dbReference type="ARBA" id="ARBA00014680"/>
    </source>
</evidence>
<dbReference type="InterPro" id="IPR035902">
    <property type="entry name" value="Nuc_phospho_transferase"/>
</dbReference>
<dbReference type="STRING" id="1469948.GCA_000732725_00984"/>
<dbReference type="Gene3D" id="3.90.1170.30">
    <property type="entry name" value="Pyrimidine nucleoside phosphorylase-like, C-terminal domain"/>
    <property type="match status" value="1"/>
</dbReference>
<evidence type="ECO:0000256" key="11">
    <source>
        <dbReference type="PROSITE-ProRule" id="PRU00268"/>
    </source>
</evidence>
<dbReference type="InterPro" id="IPR013102">
    <property type="entry name" value="PYNP_C"/>
</dbReference>
<dbReference type="SUPFAM" id="SSF47648">
    <property type="entry name" value="Nucleoside phosphorylase/phosphoribosyltransferase N-terminal domain"/>
    <property type="match status" value="1"/>
</dbReference>
<evidence type="ECO:0000256" key="1">
    <source>
        <dbReference type="ARBA" id="ARBA00001066"/>
    </source>
</evidence>
<dbReference type="PROSITE" id="PS00647">
    <property type="entry name" value="THYMID_PHOSPHORYLASE"/>
    <property type="match status" value="1"/>
</dbReference>
<evidence type="ECO:0000256" key="4">
    <source>
        <dbReference type="ARBA" id="ARBA00011738"/>
    </source>
</evidence>
<evidence type="ECO:0000256" key="3">
    <source>
        <dbReference type="ARBA" id="ARBA00006915"/>
    </source>
</evidence>
<dbReference type="InterPro" id="IPR018090">
    <property type="entry name" value="Pyrmidine_PPas_bac/euk"/>
</dbReference>
<comment type="function">
    <text evidence="2">Catalyzes phosphorolysis of the pyrimidine nucleosides uridine, thymidine and 2'-deoxyuridine with the formation of the corresponding pyrimidine base and ribose-1-phosphate.</text>
</comment>
<dbReference type="InterPro" id="IPR017459">
    <property type="entry name" value="Glycosyl_Trfase_fam3_N_dom"/>
</dbReference>
<keyword evidence="11" id="KW-0687">Ribonucleoprotein</keyword>
<dbReference type="GO" id="GO:0006213">
    <property type="term" value="P:pyrimidine nucleoside metabolic process"/>
    <property type="evidence" value="ECO:0007669"/>
    <property type="project" value="InterPro"/>
</dbReference>
<dbReference type="InterPro" id="IPR036320">
    <property type="entry name" value="Glycosyl_Trfase_fam3_N_dom_sf"/>
</dbReference>
<keyword evidence="14" id="KW-1185">Reference proteome</keyword>
<dbReference type="GO" id="GO:1990904">
    <property type="term" value="C:ribonucleoprotein complex"/>
    <property type="evidence" value="ECO:0007669"/>
    <property type="project" value="UniProtKB-UniRule"/>
</dbReference>
<evidence type="ECO:0000313" key="14">
    <source>
        <dbReference type="Proteomes" id="UP000295718"/>
    </source>
</evidence>
<dbReference type="Pfam" id="PF00591">
    <property type="entry name" value="Glycos_transf_3"/>
    <property type="match status" value="1"/>
</dbReference>
<dbReference type="FunFam" id="3.40.1030.10:FF:000003">
    <property type="entry name" value="Pyrimidine-nucleoside phosphorylase"/>
    <property type="match status" value="1"/>
</dbReference>
<dbReference type="SUPFAM" id="SSF52418">
    <property type="entry name" value="Nucleoside phosphorylase/phosphoribosyltransferase catalytic domain"/>
    <property type="match status" value="1"/>
</dbReference>
<evidence type="ECO:0000256" key="5">
    <source>
        <dbReference type="ARBA" id="ARBA00011889"/>
    </source>
</evidence>
<comment type="catalytic activity">
    <reaction evidence="10">
        <text>thymidine + phosphate = 2-deoxy-alpha-D-ribose 1-phosphate + thymine</text>
        <dbReference type="Rhea" id="RHEA:16037"/>
        <dbReference type="ChEBI" id="CHEBI:17748"/>
        <dbReference type="ChEBI" id="CHEBI:17821"/>
        <dbReference type="ChEBI" id="CHEBI:43474"/>
        <dbReference type="ChEBI" id="CHEBI:57259"/>
        <dbReference type="EC" id="2.4.2.2"/>
    </reaction>
</comment>
<dbReference type="SMART" id="SM00941">
    <property type="entry name" value="PYNP_C"/>
    <property type="match status" value="1"/>
</dbReference>
<dbReference type="GO" id="GO:0003723">
    <property type="term" value="F:RNA binding"/>
    <property type="evidence" value="ECO:0007669"/>
    <property type="project" value="InterPro"/>
</dbReference>
<keyword evidence="8" id="KW-0808">Transferase</keyword>
<dbReference type="GO" id="GO:0005829">
    <property type="term" value="C:cytosol"/>
    <property type="evidence" value="ECO:0007669"/>
    <property type="project" value="TreeGrafter"/>
</dbReference>
<dbReference type="AlphaFoldDB" id="A0A4R1R389"/>
<dbReference type="InterPro" id="IPR017872">
    <property type="entry name" value="Pyrmidine_PPase_CS"/>
</dbReference>
<keyword evidence="11" id="KW-0689">Ribosomal protein</keyword>
<dbReference type="Pfam" id="PF07831">
    <property type="entry name" value="PYNP_C"/>
    <property type="match status" value="1"/>
</dbReference>
<evidence type="ECO:0000256" key="9">
    <source>
        <dbReference type="ARBA" id="ARBA00048453"/>
    </source>
</evidence>
<dbReference type="GO" id="GO:0006206">
    <property type="term" value="P:pyrimidine nucleobase metabolic process"/>
    <property type="evidence" value="ECO:0007669"/>
    <property type="project" value="InterPro"/>
</dbReference>
<comment type="caution">
    <text evidence="13">The sequence shown here is derived from an EMBL/GenBank/DDBJ whole genome shotgun (WGS) entry which is preliminary data.</text>
</comment>
<dbReference type="GO" id="GO:0009032">
    <property type="term" value="F:thymidine phosphorylase activity"/>
    <property type="evidence" value="ECO:0007669"/>
    <property type="project" value="TreeGrafter"/>
</dbReference>
<dbReference type="NCBIfam" id="TIGR02644">
    <property type="entry name" value="Y_phosphoryl"/>
    <property type="match status" value="1"/>
</dbReference>
<evidence type="ECO:0000256" key="7">
    <source>
        <dbReference type="ARBA" id="ARBA00022676"/>
    </source>
</evidence>
<dbReference type="SUPFAM" id="SSF54680">
    <property type="entry name" value="Pyrimidine nucleoside phosphorylase C-terminal domain"/>
    <property type="match status" value="1"/>
</dbReference>
<dbReference type="InterPro" id="IPR036566">
    <property type="entry name" value="PYNP-like_C_sf"/>
</dbReference>
<comment type="catalytic activity">
    <reaction evidence="1">
        <text>2'-deoxyuridine + phosphate = 2-deoxy-alpha-D-ribose 1-phosphate + uracil</text>
        <dbReference type="Rhea" id="RHEA:22824"/>
        <dbReference type="ChEBI" id="CHEBI:16450"/>
        <dbReference type="ChEBI" id="CHEBI:17568"/>
        <dbReference type="ChEBI" id="CHEBI:43474"/>
        <dbReference type="ChEBI" id="CHEBI:57259"/>
        <dbReference type="EC" id="2.4.2.2"/>
    </reaction>
</comment>
<dbReference type="InterPro" id="IPR000053">
    <property type="entry name" value="Thymidine/pyrmidine_PPase"/>
</dbReference>
<dbReference type="PANTHER" id="PTHR10515:SF0">
    <property type="entry name" value="THYMIDINE PHOSPHORYLASE"/>
    <property type="match status" value="1"/>
</dbReference>
<dbReference type="OrthoDB" id="9763887at2"/>
<reference evidence="13 14" key="1">
    <citation type="submission" date="2019-03" db="EMBL/GenBank/DDBJ databases">
        <title>Genomic Encyclopedia of Type Strains, Phase IV (KMG-IV): sequencing the most valuable type-strain genomes for metagenomic binning, comparative biology and taxonomic classification.</title>
        <authorList>
            <person name="Goeker M."/>
        </authorList>
    </citation>
    <scope>NUCLEOTIDE SEQUENCE [LARGE SCALE GENOMIC DNA]</scope>
    <source>
        <strain evidence="13 14">DSM 100556</strain>
    </source>
</reference>
<comment type="catalytic activity">
    <reaction evidence="9">
        <text>uridine + phosphate = alpha-D-ribose 1-phosphate + uracil</text>
        <dbReference type="Rhea" id="RHEA:24388"/>
        <dbReference type="ChEBI" id="CHEBI:16704"/>
        <dbReference type="ChEBI" id="CHEBI:17568"/>
        <dbReference type="ChEBI" id="CHEBI:43474"/>
        <dbReference type="ChEBI" id="CHEBI:57720"/>
        <dbReference type="EC" id="2.4.2.2"/>
    </reaction>
</comment>
<dbReference type="Gene3D" id="1.20.970.10">
    <property type="entry name" value="Transferase, Pyrimidine Nucleoside Phosphorylase, Chain C"/>
    <property type="match status" value="1"/>
</dbReference>
<dbReference type="NCBIfam" id="NF004747">
    <property type="entry name" value="PRK06078.1"/>
    <property type="match status" value="1"/>
</dbReference>
<evidence type="ECO:0000256" key="8">
    <source>
        <dbReference type="ARBA" id="ARBA00022679"/>
    </source>
</evidence>
<evidence type="ECO:0000256" key="10">
    <source>
        <dbReference type="ARBA" id="ARBA00048525"/>
    </source>
</evidence>
<dbReference type="RefSeq" id="WP_031389730.1">
    <property type="nucleotide sequence ID" value="NZ_JPNB01000001.1"/>
</dbReference>
<dbReference type="GO" id="GO:0006412">
    <property type="term" value="P:translation"/>
    <property type="evidence" value="ECO:0007669"/>
    <property type="project" value="InterPro"/>
</dbReference>
<comment type="subunit">
    <text evidence="4">Homodimer.</text>
</comment>
<evidence type="ECO:0000256" key="2">
    <source>
        <dbReference type="ARBA" id="ARBA00003877"/>
    </source>
</evidence>
<proteinExistence type="inferred from homology"/>
<comment type="similarity">
    <text evidence="3">Belongs to the thymidine/pyrimidine-nucleoside phosphorylase family.</text>
</comment>
<dbReference type="EC" id="2.4.2.2" evidence="5"/>
<dbReference type="Proteomes" id="UP000295718">
    <property type="component" value="Unassembled WGS sequence"/>
</dbReference>